<evidence type="ECO:0008006" key="4">
    <source>
        <dbReference type="Google" id="ProtNLM"/>
    </source>
</evidence>
<accession>A0ABN9QKW2</accession>
<dbReference type="Proteomes" id="UP001189429">
    <property type="component" value="Unassembled WGS sequence"/>
</dbReference>
<comment type="caution">
    <text evidence="2">The sequence shown here is derived from an EMBL/GenBank/DDBJ whole genome shotgun (WGS) entry which is preliminary data.</text>
</comment>
<organism evidence="2 3">
    <name type="scientific">Prorocentrum cordatum</name>
    <dbReference type="NCBI Taxonomy" id="2364126"/>
    <lineage>
        <taxon>Eukaryota</taxon>
        <taxon>Sar</taxon>
        <taxon>Alveolata</taxon>
        <taxon>Dinophyceae</taxon>
        <taxon>Prorocentrales</taxon>
        <taxon>Prorocentraceae</taxon>
        <taxon>Prorocentrum</taxon>
    </lineage>
</organism>
<reference evidence="2" key="1">
    <citation type="submission" date="2023-10" db="EMBL/GenBank/DDBJ databases">
        <authorList>
            <person name="Chen Y."/>
            <person name="Shah S."/>
            <person name="Dougan E. K."/>
            <person name="Thang M."/>
            <person name="Chan C."/>
        </authorList>
    </citation>
    <scope>NUCLEOTIDE SEQUENCE [LARGE SCALE GENOMIC DNA]</scope>
</reference>
<evidence type="ECO:0000313" key="2">
    <source>
        <dbReference type="EMBL" id="CAK0805800.1"/>
    </source>
</evidence>
<evidence type="ECO:0000313" key="3">
    <source>
        <dbReference type="Proteomes" id="UP001189429"/>
    </source>
</evidence>
<protein>
    <recommendedName>
        <fullName evidence="4">Mannosyltransferase</fullName>
    </recommendedName>
</protein>
<sequence length="156" mass="15945">MAAHDLGSRGQPGAGPAPPAAGPPRPVRGHARGPDLQRLETLEARWLSQRSASGCPLARPPGPSASVVACLTFAPAALGKSGGLPRGFGCKSWEVECYISAGGSAGEDPPNPAQPRSTSRNSAKHILMLGLILVGSSHMLLNGPLRSYEDRPGVAA</sequence>
<keyword evidence="3" id="KW-1185">Reference proteome</keyword>
<proteinExistence type="predicted"/>
<feature type="region of interest" description="Disordered" evidence="1">
    <location>
        <begin position="1"/>
        <end position="37"/>
    </location>
</feature>
<evidence type="ECO:0000256" key="1">
    <source>
        <dbReference type="SAM" id="MobiDB-lite"/>
    </source>
</evidence>
<name>A0ABN9QKW2_9DINO</name>
<gene>
    <name evidence="2" type="ORF">PCOR1329_LOCUS12228</name>
</gene>
<dbReference type="EMBL" id="CAUYUJ010003558">
    <property type="protein sequence ID" value="CAK0805800.1"/>
    <property type="molecule type" value="Genomic_DNA"/>
</dbReference>
<feature type="compositionally biased region" description="Pro residues" evidence="1">
    <location>
        <begin position="15"/>
        <end position="26"/>
    </location>
</feature>